<evidence type="ECO:0000256" key="1">
    <source>
        <dbReference type="SAM" id="MobiDB-lite"/>
    </source>
</evidence>
<evidence type="ECO:0000313" key="3">
    <source>
        <dbReference type="Proteomes" id="UP000253606"/>
    </source>
</evidence>
<protein>
    <submittedName>
        <fullName evidence="2">Uncharacterized protein</fullName>
    </submittedName>
</protein>
<dbReference type="KEGG" id="abas:ACPOL_2940"/>
<dbReference type="EMBL" id="CP030840">
    <property type="protein sequence ID" value="AXC12242.1"/>
    <property type="molecule type" value="Genomic_DNA"/>
</dbReference>
<gene>
    <name evidence="2" type="ORF">ACPOL_2940</name>
</gene>
<reference evidence="2 3" key="1">
    <citation type="journal article" date="2018" name="Front. Microbiol.">
        <title>Hydrolytic Capabilities as a Key to Environmental Success: Chitinolytic and Cellulolytic Acidobacteria From Acidic Sub-arctic Soils and Boreal Peatlands.</title>
        <authorList>
            <person name="Belova S.E."/>
            <person name="Ravin N.V."/>
            <person name="Pankratov T.A."/>
            <person name="Rakitin A.L."/>
            <person name="Ivanova A.A."/>
            <person name="Beletsky A.V."/>
            <person name="Mardanov A.V."/>
            <person name="Sinninghe Damste J.S."/>
            <person name="Dedysh S.N."/>
        </authorList>
    </citation>
    <scope>NUCLEOTIDE SEQUENCE [LARGE SCALE GENOMIC DNA]</scope>
    <source>
        <strain evidence="2 3">SBC82</strain>
    </source>
</reference>
<name>A0A2Z5FZJ7_9BACT</name>
<keyword evidence="3" id="KW-1185">Reference proteome</keyword>
<sequence>MRVTPSATSERLSGLLGSSPIPLSLVVYYVRLQLRPLPSTGITRLHRYYRPLRHPKRPGLSLASCQLIQPQSPLGLPVLPSVPFAYMPSPLPRQVEGSCSLILFPLIGLPQVRGGSAPASWISRLAQRSLTLRPARLQSRLYDPLPPEASAASLPLPLLRLLPGGTNQLPGGRASTVDENPTTSHADHSNSGKRSLLSTCPCPVLISGYHVSGAGDR</sequence>
<proteinExistence type="predicted"/>
<dbReference type="Proteomes" id="UP000253606">
    <property type="component" value="Chromosome"/>
</dbReference>
<evidence type="ECO:0000313" key="2">
    <source>
        <dbReference type="EMBL" id="AXC12242.1"/>
    </source>
</evidence>
<accession>A0A2Z5FZJ7</accession>
<dbReference type="AlphaFoldDB" id="A0A2Z5FZJ7"/>
<feature type="region of interest" description="Disordered" evidence="1">
    <location>
        <begin position="165"/>
        <end position="196"/>
    </location>
</feature>
<organism evidence="2 3">
    <name type="scientific">Acidisarcina polymorpha</name>
    <dbReference type="NCBI Taxonomy" id="2211140"/>
    <lineage>
        <taxon>Bacteria</taxon>
        <taxon>Pseudomonadati</taxon>
        <taxon>Acidobacteriota</taxon>
        <taxon>Terriglobia</taxon>
        <taxon>Terriglobales</taxon>
        <taxon>Acidobacteriaceae</taxon>
        <taxon>Acidisarcina</taxon>
    </lineage>
</organism>